<proteinExistence type="predicted"/>
<dbReference type="EMBL" id="CP018076">
    <property type="protein sequence ID" value="APE43403.1"/>
    <property type="molecule type" value="Genomic_DNA"/>
</dbReference>
<name>A0A1J0WGG9_9RHOB</name>
<sequence>MGKLKGKGLKPRLRSLPPRVVPRDIDVPGEGAARRSKDWLNTARWQRLRERVLLRDGYICQQTGIALIGSYPAPNSAVVDHKVPHRGDPDLFWDEDNLQSVAKSWHDGMKQSMEKRGLA</sequence>
<feature type="compositionally biased region" description="Basic residues" evidence="1">
    <location>
        <begin position="1"/>
        <end position="13"/>
    </location>
</feature>
<keyword evidence="3" id="KW-1185">Reference proteome</keyword>
<evidence type="ECO:0000313" key="2">
    <source>
        <dbReference type="EMBL" id="APE43403.1"/>
    </source>
</evidence>
<dbReference type="STRING" id="1917485.BOO69_08225"/>
<evidence type="ECO:0000313" key="3">
    <source>
        <dbReference type="Proteomes" id="UP000181897"/>
    </source>
</evidence>
<evidence type="ECO:0008006" key="4">
    <source>
        <dbReference type="Google" id="ProtNLM"/>
    </source>
</evidence>
<feature type="compositionally biased region" description="Basic and acidic residues" evidence="1">
    <location>
        <begin position="21"/>
        <end position="31"/>
    </location>
</feature>
<evidence type="ECO:0000256" key="1">
    <source>
        <dbReference type="SAM" id="MobiDB-lite"/>
    </source>
</evidence>
<dbReference type="OrthoDB" id="5292295at2"/>
<feature type="region of interest" description="Disordered" evidence="1">
    <location>
        <begin position="1"/>
        <end position="31"/>
    </location>
</feature>
<dbReference type="RefSeq" id="WP_071971734.1">
    <property type="nucleotide sequence ID" value="NZ_CP018076.1"/>
</dbReference>
<protein>
    <recommendedName>
        <fullName evidence="4">HNH endonuclease</fullName>
    </recommendedName>
</protein>
<accession>A0A1J0WGG9</accession>
<dbReference type="KEGG" id="suam:BOO69_08225"/>
<dbReference type="AlphaFoldDB" id="A0A1J0WGG9"/>
<organism evidence="2 3">
    <name type="scientific">Sulfitobacter alexandrii</name>
    <dbReference type="NCBI Taxonomy" id="1917485"/>
    <lineage>
        <taxon>Bacteria</taxon>
        <taxon>Pseudomonadati</taxon>
        <taxon>Pseudomonadota</taxon>
        <taxon>Alphaproteobacteria</taxon>
        <taxon>Rhodobacterales</taxon>
        <taxon>Roseobacteraceae</taxon>
        <taxon>Sulfitobacter</taxon>
    </lineage>
</organism>
<gene>
    <name evidence="2" type="ORF">BOO69_08225</name>
</gene>
<reference evidence="2 3" key="1">
    <citation type="submission" date="2016-11" db="EMBL/GenBank/DDBJ databases">
        <title>Complete genome sequence of Sulfitobacter sp. AM1-D1, a toxic bacteria associated with marine dinoflagellate Alexandrium minutum in East China Sea.</title>
        <authorList>
            <person name="Yang Q."/>
            <person name="Zhang X."/>
            <person name="Tian X."/>
        </authorList>
    </citation>
    <scope>NUCLEOTIDE SEQUENCE [LARGE SCALE GENOMIC DNA]</scope>
    <source>
        <strain evidence="2 3">AM1-D1</strain>
    </source>
</reference>
<dbReference type="Proteomes" id="UP000181897">
    <property type="component" value="Chromosome"/>
</dbReference>